<dbReference type="EMBL" id="JADKIO010000013">
    <property type="protein sequence ID" value="MBK9798121.1"/>
    <property type="molecule type" value="Genomic_DNA"/>
</dbReference>
<keyword evidence="3" id="KW-1134">Transmembrane beta strand</keyword>
<keyword evidence="2" id="KW-0813">Transport</keyword>
<dbReference type="InterPro" id="IPR013784">
    <property type="entry name" value="Carb-bd-like_fold"/>
</dbReference>
<keyword evidence="5" id="KW-0472">Membrane</keyword>
<reference evidence="9" key="1">
    <citation type="submission" date="2020-10" db="EMBL/GenBank/DDBJ databases">
        <title>Connecting structure to function with the recovery of over 1000 high-quality activated sludge metagenome-assembled genomes encoding full-length rRNA genes using long-read sequencing.</title>
        <authorList>
            <person name="Singleton C.M."/>
            <person name="Petriglieri F."/>
            <person name="Kristensen J.M."/>
            <person name="Kirkegaard R.H."/>
            <person name="Michaelsen T.Y."/>
            <person name="Andersen M.H."/>
            <person name="Karst S.M."/>
            <person name="Dueholm M.S."/>
            <person name="Nielsen P.H."/>
            <person name="Albertsen M."/>
        </authorList>
    </citation>
    <scope>NUCLEOTIDE SEQUENCE</scope>
    <source>
        <strain evidence="9">Skiv_18-Q3-R9-52_MAXAC.067</strain>
    </source>
</reference>
<dbReference type="InterPro" id="IPR036942">
    <property type="entry name" value="Beta-barrel_TonB_sf"/>
</dbReference>
<sequence length="923" mass="100951">MARTSGSSRFSALVLALVACPIALMAQSSTTSALTGSVRDPQGRALAEAKISVTSDSLIGGSRVVVTGPQGGFRLSALPPGNYVVTIEAKGYSTLKQNIQLSLGSASNLPIQMQAQAGATVEVISQTASVEPTPAGLGRSYSLEELESLPYKRDLSSIADLTPGVNGGIAWGGDRRNANAYLMDGMNIGDPGGGTPWIYSNPEWFQEVQVGGIGAAAEFGGFTGGFINAIIKRGGNKTEGVFNSYYSTSKWQAKTSNRAPGIDRTIQPAHSSDLSLSVGGPIIKDKLWYFVSAENIVEQQTPIGAPVPVELTNPRYLLKLTWQATPTGTLEAFAEYDKVAREHRGIDNETSIEASWKQDAPNHSYGLTWTQVFGSAAVLTVRATTFGGRDDAMAYKGETPSLYIASGYNPTDPASANGLIYTFNNTYTVNSVYKSRGSLAATLDLFKTGLFSATDSHAFKFGLEREQAGVEELQRFPGGISYNADVDSGGVYTDFVQLGGGYNIRARMDRMAAFVQDTWTVNSRLTLRPGLRFEQFKGRGYGSSSSVWNTSTLAPRFGLTFALTEDQRSLLKASWGRYFDGVGTFYFDRAIPGAYKPETRHYWGNFDYITDLNNPQAIGYDPVPYTTISDVTAIDPNIKHPYIDEATLSLEQKVGSLWSLTFTAVHRQSKDLIVRTNRALREDTDPANSLDAYNQLTGQVMHLFNALDDAQDYYISNSSKAKRAYQALSLSAERKFADHWSLFTSYTRALRHGNLNRSNGYDDAFVNPNSQINFDGRLPYYSDDEVKARISYETPWKTRLSASFTYLSGEHWTPTISTFRDNNSSRWSILAQPRGSEKYPARRLLDLRASQMLVKNKSVSAEVFLDIFNALNSGSALAWNTRVNAVRTDSAATSGANSIYSDYKSPTSAETPRNLRLGVRITF</sequence>
<feature type="domain" description="TonB-dependent transporter Oar-like beta-barrel" evidence="8">
    <location>
        <begin position="314"/>
        <end position="536"/>
    </location>
</feature>
<dbReference type="PANTHER" id="PTHR30069">
    <property type="entry name" value="TONB-DEPENDENT OUTER MEMBRANE RECEPTOR"/>
    <property type="match status" value="1"/>
</dbReference>
<feature type="signal peptide" evidence="7">
    <location>
        <begin position="1"/>
        <end position="26"/>
    </location>
</feature>
<evidence type="ECO:0000259" key="8">
    <source>
        <dbReference type="Pfam" id="PF25183"/>
    </source>
</evidence>
<dbReference type="Gene3D" id="2.60.40.1120">
    <property type="entry name" value="Carboxypeptidase-like, regulatory domain"/>
    <property type="match status" value="1"/>
</dbReference>
<evidence type="ECO:0000256" key="1">
    <source>
        <dbReference type="ARBA" id="ARBA00004571"/>
    </source>
</evidence>
<dbReference type="InterPro" id="IPR057601">
    <property type="entry name" value="Oar-like_b-barrel"/>
</dbReference>
<keyword evidence="6" id="KW-0998">Cell outer membrane</keyword>
<proteinExistence type="predicted"/>
<name>A0A9D7XI52_9BACT</name>
<dbReference type="PROSITE" id="PS51257">
    <property type="entry name" value="PROKAR_LIPOPROTEIN"/>
    <property type="match status" value="1"/>
</dbReference>
<feature type="chain" id="PRO_5039024044" evidence="7">
    <location>
        <begin position="27"/>
        <end position="923"/>
    </location>
</feature>
<accession>A0A9D7XI52</accession>
<dbReference type="PANTHER" id="PTHR30069:SF46">
    <property type="entry name" value="OAR PROTEIN"/>
    <property type="match status" value="1"/>
</dbReference>
<dbReference type="SUPFAM" id="SSF49452">
    <property type="entry name" value="Starch-binding domain-like"/>
    <property type="match status" value="1"/>
</dbReference>
<dbReference type="GO" id="GO:0030246">
    <property type="term" value="F:carbohydrate binding"/>
    <property type="evidence" value="ECO:0007669"/>
    <property type="project" value="InterPro"/>
</dbReference>
<dbReference type="SUPFAM" id="SSF56935">
    <property type="entry name" value="Porins"/>
    <property type="match status" value="1"/>
</dbReference>
<comment type="caution">
    <text evidence="9">The sequence shown here is derived from an EMBL/GenBank/DDBJ whole genome shotgun (WGS) entry which is preliminary data.</text>
</comment>
<evidence type="ECO:0000256" key="5">
    <source>
        <dbReference type="ARBA" id="ARBA00023136"/>
    </source>
</evidence>
<evidence type="ECO:0000313" key="10">
    <source>
        <dbReference type="Proteomes" id="UP000886657"/>
    </source>
</evidence>
<organism evidence="9 10">
    <name type="scientific">Candidatus Geothrix skivensis</name>
    <dbReference type="NCBI Taxonomy" id="2954439"/>
    <lineage>
        <taxon>Bacteria</taxon>
        <taxon>Pseudomonadati</taxon>
        <taxon>Acidobacteriota</taxon>
        <taxon>Holophagae</taxon>
        <taxon>Holophagales</taxon>
        <taxon>Holophagaceae</taxon>
        <taxon>Geothrix</taxon>
    </lineage>
</organism>
<dbReference type="InterPro" id="IPR039426">
    <property type="entry name" value="TonB-dep_rcpt-like"/>
</dbReference>
<dbReference type="Pfam" id="PF13620">
    <property type="entry name" value="CarboxypepD_reg"/>
    <property type="match status" value="1"/>
</dbReference>
<evidence type="ECO:0000256" key="2">
    <source>
        <dbReference type="ARBA" id="ARBA00022448"/>
    </source>
</evidence>
<keyword evidence="9" id="KW-0675">Receptor</keyword>
<dbReference type="GO" id="GO:0044718">
    <property type="term" value="P:siderophore transmembrane transport"/>
    <property type="evidence" value="ECO:0007669"/>
    <property type="project" value="TreeGrafter"/>
</dbReference>
<protein>
    <submittedName>
        <fullName evidence="9">TonB-dependent receptor</fullName>
    </submittedName>
</protein>
<keyword evidence="7" id="KW-0732">Signal</keyword>
<keyword evidence="4" id="KW-0812">Transmembrane</keyword>
<evidence type="ECO:0000256" key="3">
    <source>
        <dbReference type="ARBA" id="ARBA00022452"/>
    </source>
</evidence>
<dbReference type="GO" id="GO:0009279">
    <property type="term" value="C:cell outer membrane"/>
    <property type="evidence" value="ECO:0007669"/>
    <property type="project" value="UniProtKB-SubCell"/>
</dbReference>
<dbReference type="AlphaFoldDB" id="A0A9D7XI52"/>
<dbReference type="Proteomes" id="UP000886657">
    <property type="component" value="Unassembled WGS sequence"/>
</dbReference>
<dbReference type="GO" id="GO:0015344">
    <property type="term" value="F:siderophore uptake transmembrane transporter activity"/>
    <property type="evidence" value="ECO:0007669"/>
    <property type="project" value="TreeGrafter"/>
</dbReference>
<dbReference type="Pfam" id="PF25183">
    <property type="entry name" value="OMP_b-brl_4"/>
    <property type="match status" value="2"/>
</dbReference>
<evidence type="ECO:0000256" key="4">
    <source>
        <dbReference type="ARBA" id="ARBA00022692"/>
    </source>
</evidence>
<feature type="domain" description="TonB-dependent transporter Oar-like beta-barrel" evidence="8">
    <location>
        <begin position="543"/>
        <end position="798"/>
    </location>
</feature>
<comment type="subcellular location">
    <subcellularLocation>
        <location evidence="1">Cell outer membrane</location>
        <topology evidence="1">Multi-pass membrane protein</topology>
    </subcellularLocation>
</comment>
<gene>
    <name evidence="9" type="ORF">IPP58_16880</name>
</gene>
<evidence type="ECO:0000256" key="6">
    <source>
        <dbReference type="ARBA" id="ARBA00023237"/>
    </source>
</evidence>
<dbReference type="Gene3D" id="2.40.170.20">
    <property type="entry name" value="TonB-dependent receptor, beta-barrel domain"/>
    <property type="match status" value="1"/>
</dbReference>
<evidence type="ECO:0000313" key="9">
    <source>
        <dbReference type="EMBL" id="MBK9798121.1"/>
    </source>
</evidence>
<evidence type="ECO:0000256" key="7">
    <source>
        <dbReference type="SAM" id="SignalP"/>
    </source>
</evidence>